<dbReference type="RefSeq" id="WP_075171251.1">
    <property type="nucleotide sequence ID" value="NZ_CAXPPA010000022.1"/>
</dbReference>
<dbReference type="GO" id="GO:0044781">
    <property type="term" value="P:bacterial-type flagellum organization"/>
    <property type="evidence" value="ECO:0007669"/>
    <property type="project" value="UniProtKB-KW"/>
</dbReference>
<dbReference type="Proteomes" id="UP001177341">
    <property type="component" value="Unassembled WGS sequence"/>
</dbReference>
<comment type="caution">
    <text evidence="7">The sequence shown here is derived from an EMBL/GenBank/DDBJ whole genome shotgun (WGS) entry which is preliminary data.</text>
</comment>
<sequence>MINLLEQLFELTRNLKDASLSGDWDSVLNIQRQREALCQTLENMEKPDSETQGDEIRRLIQAIQRLENEVMPLIKSQKKNIVEQRSTQNKGKKMTKAYKGI</sequence>
<dbReference type="InterPro" id="IPR008622">
    <property type="entry name" value="FliT"/>
</dbReference>
<keyword evidence="4" id="KW-0143">Chaperone</keyword>
<name>A0AAW7XM90_9GAMM</name>
<dbReference type="EMBL" id="JAUYVO010000014">
    <property type="protein sequence ID" value="MDP2524111.1"/>
    <property type="molecule type" value="Genomic_DNA"/>
</dbReference>
<keyword evidence="7" id="KW-0966">Cell projection</keyword>
<evidence type="ECO:0000313" key="10">
    <source>
        <dbReference type="Proteomes" id="UP001177341"/>
    </source>
</evidence>
<accession>A0AAW7XM90</accession>
<feature type="compositionally biased region" description="Basic residues" evidence="6">
    <location>
        <begin position="90"/>
        <end position="101"/>
    </location>
</feature>
<keyword evidence="3" id="KW-1005">Bacterial flagellum biogenesis</keyword>
<evidence type="ECO:0000256" key="5">
    <source>
        <dbReference type="ARBA" id="ARBA00093797"/>
    </source>
</evidence>
<feature type="region of interest" description="Disordered" evidence="6">
    <location>
        <begin position="81"/>
        <end position="101"/>
    </location>
</feature>
<dbReference type="GeneID" id="89455178"/>
<evidence type="ECO:0000256" key="1">
    <source>
        <dbReference type="ARBA" id="ARBA00004514"/>
    </source>
</evidence>
<organism evidence="7 9">
    <name type="scientific">Neptunomonas phycophila</name>
    <dbReference type="NCBI Taxonomy" id="1572645"/>
    <lineage>
        <taxon>Bacteria</taxon>
        <taxon>Pseudomonadati</taxon>
        <taxon>Pseudomonadota</taxon>
        <taxon>Gammaproteobacteria</taxon>
        <taxon>Oceanospirillales</taxon>
        <taxon>Oceanospirillaceae</taxon>
        <taxon>Neptunomonas</taxon>
    </lineage>
</organism>
<dbReference type="Gene3D" id="1.20.58.380">
    <property type="entry name" value="Flagellar protein flit"/>
    <property type="match status" value="1"/>
</dbReference>
<dbReference type="AlphaFoldDB" id="A0AAW7XM90"/>
<protein>
    <recommendedName>
        <fullName evidence="5">Flagellar protein FliT</fullName>
    </recommendedName>
</protein>
<evidence type="ECO:0000256" key="4">
    <source>
        <dbReference type="ARBA" id="ARBA00023186"/>
    </source>
</evidence>
<evidence type="ECO:0000313" key="7">
    <source>
        <dbReference type="EMBL" id="MDO6455260.1"/>
    </source>
</evidence>
<keyword evidence="10" id="KW-1185">Reference proteome</keyword>
<evidence type="ECO:0000256" key="2">
    <source>
        <dbReference type="ARBA" id="ARBA00022490"/>
    </source>
</evidence>
<keyword evidence="2" id="KW-0963">Cytoplasm</keyword>
<dbReference type="EMBL" id="JAUOPG010000014">
    <property type="protein sequence ID" value="MDO6455260.1"/>
    <property type="molecule type" value="Genomic_DNA"/>
</dbReference>
<evidence type="ECO:0000313" key="8">
    <source>
        <dbReference type="EMBL" id="MDP2524111.1"/>
    </source>
</evidence>
<dbReference type="Pfam" id="PF05400">
    <property type="entry name" value="FliT"/>
    <property type="match status" value="1"/>
</dbReference>
<dbReference type="Proteomes" id="UP001169862">
    <property type="component" value="Unassembled WGS sequence"/>
</dbReference>
<keyword evidence="7" id="KW-0282">Flagellum</keyword>
<evidence type="ECO:0000256" key="6">
    <source>
        <dbReference type="SAM" id="MobiDB-lite"/>
    </source>
</evidence>
<evidence type="ECO:0000256" key="3">
    <source>
        <dbReference type="ARBA" id="ARBA00022795"/>
    </source>
</evidence>
<keyword evidence="7" id="KW-0969">Cilium</keyword>
<reference evidence="7" key="1">
    <citation type="submission" date="2023-07" db="EMBL/GenBank/DDBJ databases">
        <title>Genome content predicts the carbon catabolic preferences of heterotrophic bacteria.</title>
        <authorList>
            <person name="Gralka M."/>
        </authorList>
    </citation>
    <scope>NUCLEOTIDE SEQUENCE</scope>
    <source>
        <strain evidence="8">5G01</strain>
        <strain evidence="7">I2M16</strain>
    </source>
</reference>
<proteinExistence type="predicted"/>
<gene>
    <name evidence="7" type="ORF">Q4490_16980</name>
    <name evidence="8" type="ORF">Q8W30_16170</name>
</gene>
<comment type="subcellular location">
    <subcellularLocation>
        <location evidence="1">Cytoplasm</location>
        <location evidence="1">Cytosol</location>
    </subcellularLocation>
</comment>
<evidence type="ECO:0000313" key="9">
    <source>
        <dbReference type="Proteomes" id="UP001169862"/>
    </source>
</evidence>